<dbReference type="VEuPathDB" id="FungiDB:An09g00110"/>
<name>A0AAJ8BVW3_ASPNG</name>
<dbReference type="KEGG" id="ang:An09g00110"/>
<evidence type="ECO:0000313" key="2">
    <source>
        <dbReference type="RefSeq" id="XP_059604244.1"/>
    </source>
</evidence>
<feature type="region of interest" description="Disordered" evidence="1">
    <location>
        <begin position="60"/>
        <end position="80"/>
    </location>
</feature>
<protein>
    <submittedName>
        <fullName evidence="2">Uncharacterized protein</fullName>
    </submittedName>
</protein>
<evidence type="ECO:0000256" key="1">
    <source>
        <dbReference type="SAM" id="MobiDB-lite"/>
    </source>
</evidence>
<proteinExistence type="predicted"/>
<organism evidence="2">
    <name type="scientific">Aspergillus niger</name>
    <dbReference type="NCBI Taxonomy" id="5061"/>
    <lineage>
        <taxon>Eukaryota</taxon>
        <taxon>Fungi</taxon>
        <taxon>Dikarya</taxon>
        <taxon>Ascomycota</taxon>
        <taxon>Pezizomycotina</taxon>
        <taxon>Eurotiomycetes</taxon>
        <taxon>Eurotiomycetidae</taxon>
        <taxon>Eurotiales</taxon>
        <taxon>Aspergillaceae</taxon>
        <taxon>Aspergillus</taxon>
        <taxon>Aspergillus subgen. Circumdati</taxon>
    </lineage>
</organism>
<sequence>MAFQRIQAMEISEVICAGKENDLLGPAAKASPLGIRKSMSQGGQHATQSRAEEAFPAKLAEPRGPAPGLQNLPLSDPNDPRNDKYHENLCMWWAAGLTIRTRSTFIRTLRAAHGQKHVANPAASAYLGLGHPYTRHVERTTDASAPGISSVGLFSSDRSVADGRHLSSGSLPAAENHEMNTLLASYLPSSITNRG</sequence>
<dbReference type="GeneID" id="84591915"/>
<reference evidence="2" key="2">
    <citation type="submission" date="2025-08" db="UniProtKB">
        <authorList>
            <consortium name="RefSeq"/>
        </authorList>
    </citation>
    <scope>IDENTIFICATION</scope>
</reference>
<dbReference type="AlphaFoldDB" id="A0AAJ8BVW3"/>
<reference evidence="2" key="1">
    <citation type="submission" date="2025-02" db="EMBL/GenBank/DDBJ databases">
        <authorList>
            <consortium name="NCBI Genome Project"/>
        </authorList>
    </citation>
    <scope>NUCLEOTIDE SEQUENCE</scope>
</reference>
<accession>A0AAJ8BVW3</accession>
<gene>
    <name evidence="2" type="ORF">An09g00110</name>
</gene>
<dbReference type="RefSeq" id="XP_059604244.1">
    <property type="nucleotide sequence ID" value="XM_059749519.1"/>
</dbReference>